<keyword evidence="5" id="KW-0812">Transmembrane</keyword>
<keyword evidence="5" id="KW-0472">Membrane</keyword>
<dbReference type="CDD" id="cd01949">
    <property type="entry name" value="GGDEF"/>
    <property type="match status" value="1"/>
</dbReference>
<accession>D8MS40</accession>
<dbReference type="Pfam" id="PF00990">
    <property type="entry name" value="GGDEF"/>
    <property type="match status" value="1"/>
</dbReference>
<feature type="transmembrane region" description="Helical" evidence="5">
    <location>
        <begin position="26"/>
        <end position="47"/>
    </location>
</feature>
<dbReference type="PANTHER" id="PTHR45138">
    <property type="entry name" value="REGULATORY COMPONENTS OF SENSORY TRANSDUCTION SYSTEM"/>
    <property type="match status" value="1"/>
</dbReference>
<dbReference type="InterPro" id="IPR043128">
    <property type="entry name" value="Rev_trsase/Diguanyl_cyclase"/>
</dbReference>
<evidence type="ECO:0000313" key="7">
    <source>
        <dbReference type="EMBL" id="CAX59647.1"/>
    </source>
</evidence>
<dbReference type="KEGG" id="ebi:EbC_21160"/>
<dbReference type="GO" id="GO:0005886">
    <property type="term" value="C:plasma membrane"/>
    <property type="evidence" value="ECO:0007669"/>
    <property type="project" value="TreeGrafter"/>
</dbReference>
<sequence length="378" mass="41755">MINEQRKTTLSSIPLWQSRGHMVSHALAKSLSWFAFVNGSFALMIYLRNIMFGNFDAGVVVSGKLLTVIDLLMLATLLVSVAMLAISFVLKAKPSPAIKPLLSLLLLLQSGLWAASGFSFITALQTPLAYPLSSILMMSALAALYYWPSGLLLFVVPIWLATVAGNLQVNAGLNLRFSAVCLIFTLILIYGRYMLQGWFNEAWLRFQENQLLISRLDTLAHQDVLTGTANRRALEDHLHNAVSRQASFELIMLDVDYFKRYNDHYGHQAGDVCLAEVAAVLKTAVRTSEDLVARYGGEEFVVMLFGATPQGAEQIAERIQANLQQAHLRHERSDVSDTVTVSMGIASSDGSKGVAQILAEADAALYRAKEQGRNRWCR</sequence>
<evidence type="ECO:0000256" key="2">
    <source>
        <dbReference type="ARBA" id="ARBA00004665"/>
    </source>
</evidence>
<evidence type="ECO:0000256" key="1">
    <source>
        <dbReference type="ARBA" id="ARBA00001946"/>
    </source>
</evidence>
<keyword evidence="8" id="KW-1185">Reference proteome</keyword>
<reference evidence="7 8" key="1">
    <citation type="journal article" date="2010" name="BMC Genomics">
        <title>Genome comparison of the epiphytic bacteria Erwinia billingiae and E. tasmaniensis with the pear pathogen E. pyrifoliae.</title>
        <authorList>
            <person name="Kube M."/>
            <person name="Migdoll A.M."/>
            <person name="Gehring I."/>
            <person name="Heitmann K."/>
            <person name="Mayer Y."/>
            <person name="Kuhl H."/>
            <person name="Knaust F."/>
            <person name="Geider K."/>
            <person name="Reinhardt R."/>
        </authorList>
    </citation>
    <scope>NUCLEOTIDE SEQUENCE [LARGE SCALE GENOMIC DNA]</scope>
    <source>
        <strain evidence="7 8">Eb661</strain>
    </source>
</reference>
<comment type="catalytic activity">
    <reaction evidence="4">
        <text>2 GTP = 3',3'-c-di-GMP + 2 diphosphate</text>
        <dbReference type="Rhea" id="RHEA:24898"/>
        <dbReference type="ChEBI" id="CHEBI:33019"/>
        <dbReference type="ChEBI" id="CHEBI:37565"/>
        <dbReference type="ChEBI" id="CHEBI:58805"/>
        <dbReference type="EC" id="2.7.7.65"/>
    </reaction>
</comment>
<feature type="domain" description="GGDEF" evidence="6">
    <location>
        <begin position="246"/>
        <end position="378"/>
    </location>
</feature>
<evidence type="ECO:0000256" key="5">
    <source>
        <dbReference type="SAM" id="Phobius"/>
    </source>
</evidence>
<evidence type="ECO:0000256" key="4">
    <source>
        <dbReference type="ARBA" id="ARBA00034247"/>
    </source>
</evidence>
<dbReference type="PANTHER" id="PTHR45138:SF9">
    <property type="entry name" value="DIGUANYLATE CYCLASE DGCM-RELATED"/>
    <property type="match status" value="1"/>
</dbReference>
<dbReference type="NCBIfam" id="TIGR00254">
    <property type="entry name" value="GGDEF"/>
    <property type="match status" value="1"/>
</dbReference>
<evidence type="ECO:0000313" key="8">
    <source>
        <dbReference type="Proteomes" id="UP000008793"/>
    </source>
</evidence>
<dbReference type="SMART" id="SM00267">
    <property type="entry name" value="GGDEF"/>
    <property type="match status" value="1"/>
</dbReference>
<dbReference type="Pfam" id="PF17178">
    <property type="entry name" value="MASE5"/>
    <property type="match status" value="1"/>
</dbReference>
<feature type="transmembrane region" description="Helical" evidence="5">
    <location>
        <begin position="102"/>
        <end position="122"/>
    </location>
</feature>
<name>D8MS40_ERWBE</name>
<feature type="transmembrane region" description="Helical" evidence="5">
    <location>
        <begin position="67"/>
        <end position="90"/>
    </location>
</feature>
<dbReference type="GeneID" id="90512134"/>
<dbReference type="GO" id="GO:0052621">
    <property type="term" value="F:diguanylate cyclase activity"/>
    <property type="evidence" value="ECO:0007669"/>
    <property type="project" value="UniProtKB-EC"/>
</dbReference>
<dbReference type="PROSITE" id="PS50887">
    <property type="entry name" value="GGDEF"/>
    <property type="match status" value="1"/>
</dbReference>
<organism evidence="8">
    <name type="scientific">Erwinia billingiae (strain Eb661)</name>
    <dbReference type="NCBI Taxonomy" id="634500"/>
    <lineage>
        <taxon>Bacteria</taxon>
        <taxon>Pseudomonadati</taxon>
        <taxon>Pseudomonadota</taxon>
        <taxon>Gammaproteobacteria</taxon>
        <taxon>Enterobacterales</taxon>
        <taxon>Erwiniaceae</taxon>
        <taxon>Erwinia</taxon>
    </lineage>
</organism>
<dbReference type="HOGENOM" id="CLU_000445_11_2_6"/>
<comment type="cofactor">
    <cofactor evidence="1">
        <name>Mg(2+)</name>
        <dbReference type="ChEBI" id="CHEBI:18420"/>
    </cofactor>
</comment>
<dbReference type="AlphaFoldDB" id="D8MS40"/>
<dbReference type="InterPro" id="IPR033444">
    <property type="entry name" value="MASE5"/>
</dbReference>
<comment type="pathway">
    <text evidence="2">Purine metabolism; 3',5'-cyclic di-GMP biosynthesis.</text>
</comment>
<dbReference type="Proteomes" id="UP000008793">
    <property type="component" value="Chromosome"/>
</dbReference>
<dbReference type="Gene3D" id="3.30.70.270">
    <property type="match status" value="1"/>
</dbReference>
<dbReference type="InterPro" id="IPR029787">
    <property type="entry name" value="Nucleotide_cyclase"/>
</dbReference>
<protein>
    <recommendedName>
        <fullName evidence="3">diguanylate cyclase</fullName>
        <ecNumber evidence="3">2.7.7.65</ecNumber>
    </recommendedName>
</protein>
<dbReference type="EMBL" id="FP236843">
    <property type="protein sequence ID" value="CAX59647.1"/>
    <property type="molecule type" value="Genomic_DNA"/>
</dbReference>
<gene>
    <name evidence="7" type="ordered locus">EbC_21160</name>
</gene>
<dbReference type="RefSeq" id="WP_013202137.1">
    <property type="nucleotide sequence ID" value="NC_014306.1"/>
</dbReference>
<dbReference type="GO" id="GO:0043709">
    <property type="term" value="P:cell adhesion involved in single-species biofilm formation"/>
    <property type="evidence" value="ECO:0007669"/>
    <property type="project" value="TreeGrafter"/>
</dbReference>
<evidence type="ECO:0000259" key="6">
    <source>
        <dbReference type="PROSITE" id="PS50887"/>
    </source>
</evidence>
<dbReference type="InterPro" id="IPR050469">
    <property type="entry name" value="Diguanylate_Cyclase"/>
</dbReference>
<dbReference type="SUPFAM" id="SSF55073">
    <property type="entry name" value="Nucleotide cyclase"/>
    <property type="match status" value="1"/>
</dbReference>
<dbReference type="GO" id="GO:1902201">
    <property type="term" value="P:negative regulation of bacterial-type flagellum-dependent cell motility"/>
    <property type="evidence" value="ECO:0007669"/>
    <property type="project" value="TreeGrafter"/>
</dbReference>
<dbReference type="InterPro" id="IPR000160">
    <property type="entry name" value="GGDEF_dom"/>
</dbReference>
<feature type="transmembrane region" description="Helical" evidence="5">
    <location>
        <begin position="175"/>
        <end position="195"/>
    </location>
</feature>
<evidence type="ECO:0000256" key="3">
    <source>
        <dbReference type="ARBA" id="ARBA00012528"/>
    </source>
</evidence>
<dbReference type="eggNOG" id="COG3706">
    <property type="taxonomic scope" value="Bacteria"/>
</dbReference>
<feature type="transmembrane region" description="Helical" evidence="5">
    <location>
        <begin position="151"/>
        <end position="169"/>
    </location>
</feature>
<dbReference type="FunFam" id="3.30.70.270:FF:000001">
    <property type="entry name" value="Diguanylate cyclase domain protein"/>
    <property type="match status" value="1"/>
</dbReference>
<keyword evidence="5" id="KW-1133">Transmembrane helix</keyword>
<dbReference type="EC" id="2.7.7.65" evidence="3"/>
<dbReference type="STRING" id="634500.EbC_21160"/>
<proteinExistence type="predicted"/>